<dbReference type="OrthoDB" id="9792285at2"/>
<dbReference type="CDD" id="cd05819">
    <property type="entry name" value="NHL"/>
    <property type="match status" value="1"/>
</dbReference>
<keyword evidence="4" id="KW-1185">Reference proteome</keyword>
<gene>
    <name evidence="3" type="ordered locus">Spith_0893</name>
</gene>
<dbReference type="GO" id="GO:0008270">
    <property type="term" value="F:zinc ion binding"/>
    <property type="evidence" value="ECO:0007669"/>
    <property type="project" value="UniProtKB-KW"/>
</dbReference>
<proteinExistence type="predicted"/>
<dbReference type="InterPro" id="IPR011990">
    <property type="entry name" value="TPR-like_helical_dom_sf"/>
</dbReference>
<dbReference type="Gene3D" id="2.120.10.30">
    <property type="entry name" value="TolB, C-terminal domain"/>
    <property type="match status" value="2"/>
</dbReference>
<name>G0GBT9_WINT7</name>
<dbReference type="InterPro" id="IPR011042">
    <property type="entry name" value="6-blade_b-propeller_TolB-like"/>
</dbReference>
<sequence>MRMRWLVLWLGLAGGLLAQEVSIEGIRAEEEFRWGVRAFHLGFLHESILSFQKSLSYRPDLLQAHLWLGRAYLRSGFYDAALTEWEYVLSHGHAPPYLQYKYETVKRWVGVLLEEDYRISFVSVFQKEAREGERILFRNPAGVDVGPDGSIWIAAFGSNEVVHLSPTGRFIQSFKGELGGFSAPFDVKLSPDGFLYVSEFMADRISVLDRYGRRVRSFGKRGMGPGALLGPQYLAFDEQGYVYVTEWGNRRVSKFTPEGEFLFSFGTGGSDFSGLQGPRGIAVRGGEVYVADTARGSIVVFDTEGNYLREMGKGLFREVETLYPSDGRFFLTAGDRLLLYDPSTGSLARVGELSARRLMGMARTPNGDLVVSDIDTNQVHFMVEVAAVYGGLYVDVERVDARDFPQVFVDVAVRDRDGRPLVGLENSNFLFTEGGRNPGEVRLVFQADRSARSEVALILEHSPEMRRYAGRLSSLVASLLPSLSSQGSVAVFAAKDEPVLLAESGQEEPLSPDRLVEGAFPSRWRPDLALRQAAFQVLKYRGKRAVVFFSSGAFPPGAFSSYSIDTILGLFLQNEITLHVVDMSGGRTIPDELAYLVEKTGGEVFDPSAPRGLSDLAQRIGSQHSGRYVLSYTSISNPDFGRSFIPVEVEVRFFSRSGRDESGYFGPAQ</sequence>
<dbReference type="PANTHER" id="PTHR24104">
    <property type="entry name" value="E3 UBIQUITIN-PROTEIN LIGASE NHLRC1-RELATED"/>
    <property type="match status" value="1"/>
</dbReference>
<dbReference type="SUPFAM" id="SSF63829">
    <property type="entry name" value="Calcium-dependent phosphotriesterase"/>
    <property type="match status" value="1"/>
</dbReference>
<feature type="repeat" description="NHL" evidence="2">
    <location>
        <begin position="215"/>
        <end position="258"/>
    </location>
</feature>
<dbReference type="RefSeq" id="WP_014624541.1">
    <property type="nucleotide sequence ID" value="NC_017583.1"/>
</dbReference>
<dbReference type="AlphaFoldDB" id="G0GBT9"/>
<evidence type="ECO:0000313" key="3">
    <source>
        <dbReference type="EMBL" id="AEJ61167.1"/>
    </source>
</evidence>
<dbReference type="InterPro" id="IPR050952">
    <property type="entry name" value="TRIM-NHL_E3_ligases"/>
</dbReference>
<dbReference type="InterPro" id="IPR001258">
    <property type="entry name" value="NHL_repeat"/>
</dbReference>
<dbReference type="Proteomes" id="UP000007254">
    <property type="component" value="Chromosome"/>
</dbReference>
<organism evidence="3 4">
    <name type="scientific">Winmispira thermophila (strain ATCC 700085 / DSM 6578 / Z-1203)</name>
    <name type="common">Spirochaeta thermophila</name>
    <dbReference type="NCBI Taxonomy" id="869211"/>
    <lineage>
        <taxon>Bacteria</taxon>
        <taxon>Pseudomonadati</taxon>
        <taxon>Spirochaetota</taxon>
        <taxon>Spirochaetia</taxon>
        <taxon>Winmispirales</taxon>
        <taxon>Winmispiraceae</taxon>
        <taxon>Winmispira</taxon>
    </lineage>
</organism>
<dbReference type="Pfam" id="PF01436">
    <property type="entry name" value="NHL"/>
    <property type="match status" value="1"/>
</dbReference>
<dbReference type="Gene3D" id="1.25.40.10">
    <property type="entry name" value="Tetratricopeptide repeat domain"/>
    <property type="match status" value="1"/>
</dbReference>
<feature type="repeat" description="NHL" evidence="2">
    <location>
        <begin position="262"/>
        <end position="304"/>
    </location>
</feature>
<evidence type="ECO:0000313" key="4">
    <source>
        <dbReference type="Proteomes" id="UP000007254"/>
    </source>
</evidence>
<dbReference type="PROSITE" id="PS51125">
    <property type="entry name" value="NHL"/>
    <property type="match status" value="2"/>
</dbReference>
<protein>
    <submittedName>
        <fullName evidence="3">NHL repeat containing protein</fullName>
    </submittedName>
</protein>
<evidence type="ECO:0000256" key="2">
    <source>
        <dbReference type="PROSITE-ProRule" id="PRU00504"/>
    </source>
</evidence>
<dbReference type="PANTHER" id="PTHR24104:SF25">
    <property type="entry name" value="PROTEIN LIN-41"/>
    <property type="match status" value="1"/>
</dbReference>
<evidence type="ECO:0000256" key="1">
    <source>
        <dbReference type="ARBA" id="ARBA00022737"/>
    </source>
</evidence>
<dbReference type="EMBL" id="CP002903">
    <property type="protein sequence ID" value="AEJ61167.1"/>
    <property type="molecule type" value="Genomic_DNA"/>
</dbReference>
<dbReference type="STRING" id="869211.Spith_0893"/>
<accession>G0GBT9</accession>
<reference evidence="3 4" key="1">
    <citation type="submission" date="2011-06" db="EMBL/GenBank/DDBJ databases">
        <title>The complete genome of Spirochaeta thermophila DSM 6578.</title>
        <authorList>
            <consortium name="US DOE Joint Genome Institute (JGI-PGF)"/>
            <person name="Lucas S."/>
            <person name="Lapidus A."/>
            <person name="Bruce D."/>
            <person name="Goodwin L."/>
            <person name="Pitluck S."/>
            <person name="Peters L."/>
            <person name="Kyrpides N."/>
            <person name="Mavromatis K."/>
            <person name="Ivanova N."/>
            <person name="Mikailova N."/>
            <person name="Pagani I."/>
            <person name="Chertkov O."/>
            <person name="Detter J.C."/>
            <person name="Tapia R."/>
            <person name="Han C."/>
            <person name="Land M."/>
            <person name="Hauser L."/>
            <person name="Markowitz V."/>
            <person name="Cheng J.-F."/>
            <person name="Hugenholtz P."/>
            <person name="Woyke T."/>
            <person name="Wu D."/>
            <person name="Spring S."/>
            <person name="Merkhoffer B."/>
            <person name="Schneider S."/>
            <person name="Klenk H.-P."/>
            <person name="Eisen J.A."/>
        </authorList>
    </citation>
    <scope>NUCLEOTIDE SEQUENCE [LARGE SCALE GENOMIC DNA]</scope>
    <source>
        <strain evidence="4">ATCC 700085 / DSM 6578 / Z-1203</strain>
    </source>
</reference>
<dbReference type="HOGENOM" id="CLU_025265_0_0_12"/>
<dbReference type="KEGG" id="stq:Spith_0893"/>
<keyword evidence="1" id="KW-0677">Repeat</keyword>
<dbReference type="SUPFAM" id="SSF48452">
    <property type="entry name" value="TPR-like"/>
    <property type="match status" value="1"/>
</dbReference>